<proteinExistence type="predicted"/>
<evidence type="ECO:0008006" key="3">
    <source>
        <dbReference type="Google" id="ProtNLM"/>
    </source>
</evidence>
<comment type="caution">
    <text evidence="1">The sequence shown here is derived from an EMBL/GenBank/DDBJ whole genome shotgun (WGS) entry which is preliminary data.</text>
</comment>
<keyword evidence="2" id="KW-1185">Reference proteome</keyword>
<protein>
    <recommendedName>
        <fullName evidence="3">Flagellar FliJ protein</fullName>
    </recommendedName>
</protein>
<reference evidence="1 2" key="1">
    <citation type="journal article" date="2013" name="Genome Announc.">
        <title>Draft Genome Sequence of Strain JLT2015T, Belonging to the Family Sphingomonadaceae of the Alphaproteobacteria.</title>
        <authorList>
            <person name="Tang K."/>
            <person name="Liu K."/>
            <person name="Li S."/>
            <person name="Jiao N."/>
        </authorList>
    </citation>
    <scope>NUCLEOTIDE SEQUENCE [LARGE SCALE GENOMIC DNA]</scope>
    <source>
        <strain evidence="1 2">JLT2015</strain>
    </source>
</reference>
<name>M2TQW0_9SPHN</name>
<dbReference type="EMBL" id="AMRV01000001">
    <property type="protein sequence ID" value="EMD84181.1"/>
    <property type="molecule type" value="Genomic_DNA"/>
</dbReference>
<sequence length="136" mass="15724">MTGSTKLARLAKLRRIETQRAADRQQTVDRQLRQTQDLEHRLTTLIDDYGHVTGQVSAHALCASSAQRDRLVKNRLVTREHAARLEHMLGAARREALNAERRERVLGELIDDKRSAEQRERERKIDLARIGKRRPS</sequence>
<organism evidence="1 2">
    <name type="scientific">Pacificimonas flava</name>
    <dbReference type="NCBI Taxonomy" id="1234595"/>
    <lineage>
        <taxon>Bacteria</taxon>
        <taxon>Pseudomonadati</taxon>
        <taxon>Pseudomonadota</taxon>
        <taxon>Alphaproteobacteria</taxon>
        <taxon>Sphingomonadales</taxon>
        <taxon>Sphingosinicellaceae</taxon>
        <taxon>Pacificimonas</taxon>
    </lineage>
</organism>
<evidence type="ECO:0000313" key="1">
    <source>
        <dbReference type="EMBL" id="EMD84181.1"/>
    </source>
</evidence>
<accession>M2TQW0</accession>
<dbReference type="Proteomes" id="UP000011717">
    <property type="component" value="Unassembled WGS sequence"/>
</dbReference>
<dbReference type="AlphaFoldDB" id="M2TQW0"/>
<evidence type="ECO:0000313" key="2">
    <source>
        <dbReference type="Proteomes" id="UP000011717"/>
    </source>
</evidence>
<gene>
    <name evidence="1" type="ORF">C725_0111</name>
</gene>
<dbReference type="RefSeq" id="WP_008599488.1">
    <property type="nucleotide sequence ID" value="NZ_AMRV01000001.1"/>
</dbReference>